<sequence>MRALMVEMFKVPRLPSVWAWSLLARLHVTGTGIALSLHVAGWNDSYLWAGVVSAALALGTGVAGPLRGRAVDRRPAAPMLVLTGVLYGGGLTALAFLPASLWWLGPPIALVTGLFLPPATQLSRTVLPRMVPSGLRGSVYSMEAAMQELLFIAGPIGAAAAVSLSGARAAVLLCAGLALVGSLGFAWAVRRAGVSEPEPAEPAGEAGEGEPRRRGGVLAVPGVLPLAVTYGLLGVGFNALDLALVAWARDRGTPAMAGVLALVWAVGSLIGGLHAARGGGPGLVVRVVLAAAGQLLVAPFLPPVVDGHPVVLGVVLVVTGTTIAPAIGAIYTRLGEVAPAGRRAEAFGWLSTMATTGAAFGAPVAGALLDGLGPAAAVALASVAAWAGVLIVRRVPKITRSAAEKVQEDPRT</sequence>
<evidence type="ECO:0000313" key="3">
    <source>
        <dbReference type="Proteomes" id="UP000184501"/>
    </source>
</evidence>
<keyword evidence="3" id="KW-1185">Reference proteome</keyword>
<dbReference type="PANTHER" id="PTHR23542">
    <property type="match status" value="1"/>
</dbReference>
<feature type="transmembrane region" description="Helical" evidence="1">
    <location>
        <begin position="310"/>
        <end position="334"/>
    </location>
</feature>
<feature type="transmembrane region" description="Helical" evidence="1">
    <location>
        <begin position="254"/>
        <end position="276"/>
    </location>
</feature>
<accession>A0A1M5KG66</accession>
<dbReference type="OrthoDB" id="9180256at2"/>
<feature type="transmembrane region" description="Helical" evidence="1">
    <location>
        <begin position="170"/>
        <end position="189"/>
    </location>
</feature>
<dbReference type="STRING" id="2017.SAMN05444320_109244"/>
<dbReference type="InterPro" id="IPR036259">
    <property type="entry name" value="MFS_trans_sf"/>
</dbReference>
<evidence type="ECO:0000313" key="2">
    <source>
        <dbReference type="EMBL" id="SHG51163.1"/>
    </source>
</evidence>
<reference evidence="2 3" key="1">
    <citation type="submission" date="2016-11" db="EMBL/GenBank/DDBJ databases">
        <authorList>
            <person name="Jaros S."/>
            <person name="Januszkiewicz K."/>
            <person name="Wedrychowicz H."/>
        </authorList>
    </citation>
    <scope>NUCLEOTIDE SEQUENCE [LARGE SCALE GENOMIC DNA]</scope>
    <source>
        <strain evidence="2 3">DSM 44523</strain>
    </source>
</reference>
<dbReference type="Pfam" id="PF07690">
    <property type="entry name" value="MFS_1"/>
    <property type="match status" value="1"/>
</dbReference>
<protein>
    <submittedName>
        <fullName evidence="2">Predicted arabinose efflux permease, MFS family</fullName>
    </submittedName>
</protein>
<dbReference type="AlphaFoldDB" id="A0A1M5KG66"/>
<name>A0A1M5KG66_STRHI</name>
<keyword evidence="1" id="KW-0812">Transmembrane</keyword>
<proteinExistence type="predicted"/>
<keyword evidence="1" id="KW-1133">Transmembrane helix</keyword>
<dbReference type="InterPro" id="IPR011701">
    <property type="entry name" value="MFS"/>
</dbReference>
<feature type="transmembrane region" description="Helical" evidence="1">
    <location>
        <begin position="346"/>
        <end position="369"/>
    </location>
</feature>
<keyword evidence="1" id="KW-0472">Membrane</keyword>
<evidence type="ECO:0000256" key="1">
    <source>
        <dbReference type="SAM" id="Phobius"/>
    </source>
</evidence>
<dbReference type="SUPFAM" id="SSF103473">
    <property type="entry name" value="MFS general substrate transporter"/>
    <property type="match status" value="1"/>
</dbReference>
<feature type="transmembrane region" description="Helical" evidence="1">
    <location>
        <begin position="222"/>
        <end position="248"/>
    </location>
</feature>
<dbReference type="GO" id="GO:0022857">
    <property type="term" value="F:transmembrane transporter activity"/>
    <property type="evidence" value="ECO:0007669"/>
    <property type="project" value="InterPro"/>
</dbReference>
<feature type="transmembrane region" description="Helical" evidence="1">
    <location>
        <begin position="76"/>
        <end position="97"/>
    </location>
</feature>
<dbReference type="PANTHER" id="PTHR23542:SF1">
    <property type="entry name" value="MAJOR FACILITATOR SUPERFAMILY (MFS) PROFILE DOMAIN-CONTAINING PROTEIN"/>
    <property type="match status" value="1"/>
</dbReference>
<dbReference type="CDD" id="cd06174">
    <property type="entry name" value="MFS"/>
    <property type="match status" value="1"/>
</dbReference>
<dbReference type="RefSeq" id="WP_073487990.1">
    <property type="nucleotide sequence ID" value="NZ_FQVN01000009.1"/>
</dbReference>
<dbReference type="EMBL" id="FQVN01000009">
    <property type="protein sequence ID" value="SHG51163.1"/>
    <property type="molecule type" value="Genomic_DNA"/>
</dbReference>
<dbReference type="Gene3D" id="1.20.1250.20">
    <property type="entry name" value="MFS general substrate transporter like domains"/>
    <property type="match status" value="1"/>
</dbReference>
<feature type="transmembrane region" description="Helical" evidence="1">
    <location>
        <begin position="46"/>
        <end position="64"/>
    </location>
</feature>
<feature type="transmembrane region" description="Helical" evidence="1">
    <location>
        <begin position="375"/>
        <end position="392"/>
    </location>
</feature>
<gene>
    <name evidence="2" type="ORF">SAMN05444320_109244</name>
</gene>
<feature type="transmembrane region" description="Helical" evidence="1">
    <location>
        <begin position="283"/>
        <end position="304"/>
    </location>
</feature>
<dbReference type="Proteomes" id="UP000184501">
    <property type="component" value="Unassembled WGS sequence"/>
</dbReference>
<organism evidence="2 3">
    <name type="scientific">Streptoalloteichus hindustanus</name>
    <dbReference type="NCBI Taxonomy" id="2017"/>
    <lineage>
        <taxon>Bacteria</taxon>
        <taxon>Bacillati</taxon>
        <taxon>Actinomycetota</taxon>
        <taxon>Actinomycetes</taxon>
        <taxon>Pseudonocardiales</taxon>
        <taxon>Pseudonocardiaceae</taxon>
        <taxon>Streptoalloteichus</taxon>
    </lineage>
</organism>